<dbReference type="EMBL" id="CP068602">
    <property type="protein sequence ID" value="QQZ74216.1"/>
    <property type="molecule type" value="Genomic_DNA"/>
</dbReference>
<dbReference type="AlphaFoldDB" id="A0AAX1L3I7"/>
<evidence type="ECO:0000259" key="1">
    <source>
        <dbReference type="Pfam" id="PF18668"/>
    </source>
</evidence>
<dbReference type="Gene3D" id="2.10.10.80">
    <property type="match status" value="1"/>
</dbReference>
<dbReference type="InterPro" id="IPR040775">
    <property type="entry name" value="Tail_spike_N"/>
</dbReference>
<evidence type="ECO:0000313" key="3">
    <source>
        <dbReference type="Proteomes" id="UP000595568"/>
    </source>
</evidence>
<protein>
    <submittedName>
        <fullName evidence="2">Phage tail protein</fullName>
    </submittedName>
</protein>
<reference evidence="2 3" key="1">
    <citation type="submission" date="2021-01" db="EMBL/GenBank/DDBJ databases">
        <title>Genome sequencing of apramycin resistant K. pneumoniae.</title>
        <authorList>
            <person name="Chen L."/>
            <person name="Kreiswirth B."/>
        </authorList>
    </citation>
    <scope>NUCLEOTIDE SEQUENCE [LARGE SCALE GENOMIC DNA]</scope>
    <source>
        <strain evidence="2 3">59493</strain>
    </source>
</reference>
<dbReference type="RefSeq" id="WP_020803012.1">
    <property type="nucleotide sequence ID" value="NZ_KQ088559.1"/>
</dbReference>
<sequence>MVENDTSSVEYQLSTSTGPFSIPFYFIENGHIVAELYTQNGDDFNKTTLTIDVDYYLNGAGDKNGGQLTLLSAHSGATLLIYRDPDATQLTSYLATGKFPATSHERALDKLTMLIQKFGWWWDSLALKRPNIFANYYDALNNRIRNLRDPSLAQDAATKSYVDSGDIDLQQQITSNFNRSLRVPDSYINQLPSAQDRAWKGLGFDGAGQPKLQDPAGTGLWGYVPAIGSFEQGSLLTQRFEVLLWESTDEYWRWDGAMPKIVLPGSTPATAGGTGKGKWIDVTDATLRSNLGSSESDLGGALVNIGQATVRDVVRANILSYMSKTDQLAIKGVVGTEVVVDYALRAAIDDGVTVLECPPVPGIYVFGQSPITLPSGFSFEGKSIRTYTASSNASFNNVGTVFRLFNGASAIFKLTSRHTFRQVVFDGRDKSVRFMQGNNQTQWCRFYDCGIHRWSVGIGNSSPNGYSATLIVFGGTISSNKVGVRNVIDSLFLGATINANEENGVELMTGANNNAFIGVRNEWNNGDNYYGYGCKRILIQGELIDRAGKRAVAATGGAQFTLSGVAVQRSGRLATEGSAEDAHYYVEGDTSSIIETAVHTTAGANDDGSGRQSPTYILATGGSSSDGKSFIASASNLSGYTGTSWLRSGFVKGLSVLGCSGVDDVKNFGFRRIDDGVQYLGDAVTSLSLSGAGNTATLTFKTTEKTLLRYSTDFLVRTLEFRVRNNTNSGAVAYYSVNLIISREQASAALAVDTASVRTFSTLGSGTWGIASASPTGVSLAFAVSADGTTLTVTLTAIDSASRIINARLRA</sequence>
<proteinExistence type="predicted"/>
<dbReference type="KEGG" id="kpne:KU54_016750"/>
<dbReference type="Proteomes" id="UP000595568">
    <property type="component" value="Chromosome"/>
</dbReference>
<name>A0AAX1L3I7_KLEPN</name>
<feature type="domain" description="Tail spike TSP1/Gp66 N-terminal" evidence="1">
    <location>
        <begin position="228"/>
        <end position="284"/>
    </location>
</feature>
<dbReference type="Pfam" id="PF18668">
    <property type="entry name" value="Tail_spike_N"/>
    <property type="match status" value="1"/>
</dbReference>
<accession>A0AAX1L3I7</accession>
<evidence type="ECO:0000313" key="2">
    <source>
        <dbReference type="EMBL" id="QQZ74216.1"/>
    </source>
</evidence>
<gene>
    <name evidence="2" type="ORF">JMZ77_16635</name>
</gene>
<organism evidence="2 3">
    <name type="scientific">Klebsiella pneumoniae</name>
    <dbReference type="NCBI Taxonomy" id="573"/>
    <lineage>
        <taxon>Bacteria</taxon>
        <taxon>Pseudomonadati</taxon>
        <taxon>Pseudomonadota</taxon>
        <taxon>Gammaproteobacteria</taxon>
        <taxon>Enterobacterales</taxon>
        <taxon>Enterobacteriaceae</taxon>
        <taxon>Klebsiella/Raoultella group</taxon>
        <taxon>Klebsiella</taxon>
        <taxon>Klebsiella pneumoniae complex</taxon>
    </lineage>
</organism>